<dbReference type="InterPro" id="IPR019999">
    <property type="entry name" value="Anth_synth_I-like"/>
</dbReference>
<dbReference type="SUPFAM" id="SSF56322">
    <property type="entry name" value="ADC synthase"/>
    <property type="match status" value="1"/>
</dbReference>
<dbReference type="PRINTS" id="PR00095">
    <property type="entry name" value="ANTSNTHASEI"/>
</dbReference>
<dbReference type="GO" id="GO:0046820">
    <property type="term" value="F:4-amino-4-deoxychorismate synthase activity"/>
    <property type="evidence" value="ECO:0007669"/>
    <property type="project" value="UniProtKB-EC"/>
</dbReference>
<organism evidence="3 4">
    <name type="scientific">Exiguobacterium oxidotolerans</name>
    <dbReference type="NCBI Taxonomy" id="223958"/>
    <lineage>
        <taxon>Bacteria</taxon>
        <taxon>Bacillati</taxon>
        <taxon>Bacillota</taxon>
        <taxon>Bacilli</taxon>
        <taxon>Bacillales</taxon>
        <taxon>Bacillales Family XII. Incertae Sedis</taxon>
        <taxon>Exiguobacterium</taxon>
    </lineage>
</organism>
<dbReference type="RefSeq" id="WP_159172875.1">
    <property type="nucleotide sequence ID" value="NZ_LR732308.1"/>
</dbReference>
<evidence type="ECO:0000313" key="4">
    <source>
        <dbReference type="Proteomes" id="UP000439752"/>
    </source>
</evidence>
<dbReference type="InterPro" id="IPR006805">
    <property type="entry name" value="Anth_synth_I_N"/>
</dbReference>
<dbReference type="EMBL" id="CABWKQ010000006">
    <property type="protein sequence ID" value="VWX33849.1"/>
    <property type="molecule type" value="Genomic_DNA"/>
</dbReference>
<proteinExistence type="predicted"/>
<keyword evidence="3" id="KW-0032">Aminotransferase</keyword>
<dbReference type="AlphaFoldDB" id="A0A653I505"/>
<dbReference type="EC" id="2.6.1.85" evidence="3"/>
<keyword evidence="4" id="KW-1185">Reference proteome</keyword>
<dbReference type="Gene3D" id="3.60.120.10">
    <property type="entry name" value="Anthranilate synthase"/>
    <property type="match status" value="1"/>
</dbReference>
<feature type="domain" description="Chorismate-utilising enzyme C-terminal" evidence="1">
    <location>
        <begin position="196"/>
        <end position="449"/>
    </location>
</feature>
<sequence length="464" mass="51953">MHVRQTVYEAFTWTKEQFYNRYVERTKEQVGHIWLESGRIGTYTMAGVHPVGQLRTKAGRTTITTSTGVEERMDPPFALIEELRARYASARPDGMPAFFGGLAGYVSYDAVRYLERLPNEAEDDLETADLSLYWYDEVAVYDEQAGRLFVAVTRETIEAAEAALEDEVKAWKIESEAPVFHPVVREQLERGRSFEQTDFVEAADRVKRYIEAGDVFQVNLAVRQHERLLTSPAHIYDVLRQVNPSPYMGYFVDEELTLVSASPELLVEKIGDDLATRPIAGTRPRGKDEAEDLALAKTLLDNEKERAEHVMLVDLERNDLGRVSRYGSVHVDELMVIEKYSHVQHIVSNVRGKVAEHQGASDVLAAMFPGGTITGAPKIRTMEIIEELEPVRRGIYTGSLGFISWADDAIFNILIRTLVAKDGVAYIQAGAGIVTDSNSASEYEESLSKAKALWVAKEIAEGTT</sequence>
<evidence type="ECO:0000259" key="1">
    <source>
        <dbReference type="Pfam" id="PF00425"/>
    </source>
</evidence>
<protein>
    <submittedName>
        <fullName evidence="3">4-amino-4-deoxychorismate synthase (Para-aminobenzoate synthase)</fullName>
        <ecNumber evidence="3">2.6.1.85</ecNumber>
    </submittedName>
</protein>
<evidence type="ECO:0000313" key="3">
    <source>
        <dbReference type="EMBL" id="VWX33849.1"/>
    </source>
</evidence>
<dbReference type="GO" id="GO:0000162">
    <property type="term" value="P:L-tryptophan biosynthetic process"/>
    <property type="evidence" value="ECO:0007669"/>
    <property type="project" value="TreeGrafter"/>
</dbReference>
<evidence type="ECO:0000259" key="2">
    <source>
        <dbReference type="Pfam" id="PF04715"/>
    </source>
</evidence>
<keyword evidence="3" id="KW-0808">Transferase</keyword>
<dbReference type="Proteomes" id="UP000439752">
    <property type="component" value="Unassembled WGS sequence"/>
</dbReference>
<dbReference type="PANTHER" id="PTHR11236:SF41">
    <property type="entry name" value="AMINODEOXYCHORISMATE SYNTHASE COMPONENT 1"/>
    <property type="match status" value="1"/>
</dbReference>
<name>A0A653I505_9BACL</name>
<gene>
    <name evidence="3" type="primary">pabB</name>
    <name evidence="3" type="ORF">EXIGUO9Y_140011</name>
</gene>
<feature type="domain" description="Anthranilate synthase component I N-terminal" evidence="2">
    <location>
        <begin position="27"/>
        <end position="150"/>
    </location>
</feature>
<dbReference type="PANTHER" id="PTHR11236">
    <property type="entry name" value="AMINOBENZOATE/ANTHRANILATE SYNTHASE"/>
    <property type="match status" value="1"/>
</dbReference>
<dbReference type="InterPro" id="IPR005801">
    <property type="entry name" value="ADC_synthase"/>
</dbReference>
<dbReference type="InterPro" id="IPR015890">
    <property type="entry name" value="Chorismate_C"/>
</dbReference>
<reference evidence="3 4" key="1">
    <citation type="submission" date="2019-10" db="EMBL/GenBank/DDBJ databases">
        <authorList>
            <person name="Karimi E."/>
        </authorList>
    </citation>
    <scope>NUCLEOTIDE SEQUENCE [LARGE SCALE GENOMIC DNA]</scope>
    <source>
        <strain evidence="3">Exiguobacterium sp. 9Y</strain>
    </source>
</reference>
<accession>A0A653I505</accession>
<dbReference type="Pfam" id="PF00425">
    <property type="entry name" value="Chorismate_bind"/>
    <property type="match status" value="1"/>
</dbReference>
<dbReference type="Pfam" id="PF04715">
    <property type="entry name" value="Anth_synt_I_N"/>
    <property type="match status" value="1"/>
</dbReference>